<evidence type="ECO:0000313" key="5">
    <source>
        <dbReference type="Proteomes" id="UP000655994"/>
    </source>
</evidence>
<name>A0A8I1GC15_9GAMM</name>
<protein>
    <recommendedName>
        <fullName evidence="6">ABC transporter substrate-binding protein</fullName>
    </recommendedName>
</protein>
<keyword evidence="1" id="KW-0732">Signal</keyword>
<dbReference type="EMBL" id="JAEMOP010000002">
    <property type="protein sequence ID" value="MBJ7315852.1"/>
    <property type="molecule type" value="Genomic_DNA"/>
</dbReference>
<comment type="caution">
    <text evidence="3">The sequence shown here is derived from an EMBL/GenBank/DDBJ whole genome shotgun (WGS) entry which is preliminary data.</text>
</comment>
<sequence>MSFQKLVKALLFTLLFCQSSRAADEEDIIWGVNSSPPFHVFYGEYKNLGFCDALVTAFQRQLPELSHRIRKLPSRRITMLMKKNKNLCFPCLINKASYNAEFNYTETTHLYQPHGIITRASTASEIVKKYGHPVVFSELVQDPDLRFAQPTERRYGRLQGVLEEFLIDSDNFSFISGDNANVNLLTMIANERIDYTIDYSSIMAYYNETQEKPSGLVFLPIEEYKNEFIEGAVGCSNNEWGRKAVNQLNRVIPQIKTDPDFQRALDKWMGSNRPRTD</sequence>
<dbReference type="AlphaFoldDB" id="A0A8I1GC15"/>
<evidence type="ECO:0000313" key="2">
    <source>
        <dbReference type="EMBL" id="MBJ7265843.1"/>
    </source>
</evidence>
<dbReference type="SUPFAM" id="SSF53850">
    <property type="entry name" value="Periplasmic binding protein-like II"/>
    <property type="match status" value="1"/>
</dbReference>
<dbReference type="Proteomes" id="UP000655994">
    <property type="component" value="Unassembled WGS sequence"/>
</dbReference>
<dbReference type="RefSeq" id="WP_199493733.1">
    <property type="nucleotide sequence ID" value="NZ_CAXBHZ010000001.1"/>
</dbReference>
<reference evidence="3 5" key="1">
    <citation type="submission" date="2020-09" db="EMBL/GenBank/DDBJ databases">
        <title>Draft Genomes of Bacterial Isolates from North Pond Shallow Sediments.</title>
        <authorList>
            <person name="Kiel Reese B."/>
            <person name="Mullis M."/>
            <person name="Weisend R.E."/>
        </authorList>
    </citation>
    <scope>NUCLEOTIDE SEQUENCE</scope>
    <source>
        <strain evidence="3">KJE-2</strain>
        <strain evidence="2 5">KJE-3</strain>
    </source>
</reference>
<evidence type="ECO:0000313" key="3">
    <source>
        <dbReference type="EMBL" id="MBJ7315852.1"/>
    </source>
</evidence>
<evidence type="ECO:0008006" key="6">
    <source>
        <dbReference type="Google" id="ProtNLM"/>
    </source>
</evidence>
<dbReference type="EMBL" id="JAEMOS010000007">
    <property type="protein sequence ID" value="MBJ7265843.1"/>
    <property type="molecule type" value="Genomic_DNA"/>
</dbReference>
<proteinExistence type="predicted"/>
<keyword evidence="5" id="KW-1185">Reference proteome</keyword>
<organism evidence="3 4">
    <name type="scientific">Idiomarina abyssalis</name>
    <dbReference type="NCBI Taxonomy" id="86102"/>
    <lineage>
        <taxon>Bacteria</taxon>
        <taxon>Pseudomonadati</taxon>
        <taxon>Pseudomonadota</taxon>
        <taxon>Gammaproteobacteria</taxon>
        <taxon>Alteromonadales</taxon>
        <taxon>Idiomarinaceae</taxon>
        <taxon>Idiomarina</taxon>
    </lineage>
</organism>
<evidence type="ECO:0000256" key="1">
    <source>
        <dbReference type="SAM" id="SignalP"/>
    </source>
</evidence>
<evidence type="ECO:0000313" key="4">
    <source>
        <dbReference type="Proteomes" id="UP000621390"/>
    </source>
</evidence>
<feature type="signal peptide" evidence="1">
    <location>
        <begin position="1"/>
        <end position="22"/>
    </location>
</feature>
<gene>
    <name evidence="2" type="ORF">JHC10_02670</name>
    <name evidence="3" type="ORF">JHC11_07580</name>
</gene>
<dbReference type="Proteomes" id="UP000621390">
    <property type="component" value="Unassembled WGS sequence"/>
</dbReference>
<accession>A0A8I1GC15</accession>
<feature type="chain" id="PRO_5034852623" description="ABC transporter substrate-binding protein" evidence="1">
    <location>
        <begin position="23"/>
        <end position="277"/>
    </location>
</feature>